<name>A0AAN6NXU6_9PEZI</name>
<evidence type="ECO:0000313" key="1">
    <source>
        <dbReference type="EMBL" id="KAK3952103.1"/>
    </source>
</evidence>
<organism evidence="1 2">
    <name type="scientific">Pseudoneurospora amorphoporcata</name>
    <dbReference type="NCBI Taxonomy" id="241081"/>
    <lineage>
        <taxon>Eukaryota</taxon>
        <taxon>Fungi</taxon>
        <taxon>Dikarya</taxon>
        <taxon>Ascomycota</taxon>
        <taxon>Pezizomycotina</taxon>
        <taxon>Sordariomycetes</taxon>
        <taxon>Sordariomycetidae</taxon>
        <taxon>Sordariales</taxon>
        <taxon>Sordariaceae</taxon>
        <taxon>Pseudoneurospora</taxon>
    </lineage>
</organism>
<dbReference type="EMBL" id="MU859131">
    <property type="protein sequence ID" value="KAK3952103.1"/>
    <property type="molecule type" value="Genomic_DNA"/>
</dbReference>
<comment type="caution">
    <text evidence="1">The sequence shown here is derived from an EMBL/GenBank/DDBJ whole genome shotgun (WGS) entry which is preliminary data.</text>
</comment>
<gene>
    <name evidence="1" type="ORF">QBC32DRAFT_342333</name>
</gene>
<evidence type="ECO:0000313" key="2">
    <source>
        <dbReference type="Proteomes" id="UP001303222"/>
    </source>
</evidence>
<reference evidence="1" key="2">
    <citation type="submission" date="2023-06" db="EMBL/GenBank/DDBJ databases">
        <authorList>
            <consortium name="Lawrence Berkeley National Laboratory"/>
            <person name="Mondo S.J."/>
            <person name="Hensen N."/>
            <person name="Bonometti L."/>
            <person name="Westerberg I."/>
            <person name="Brannstrom I.O."/>
            <person name="Guillou S."/>
            <person name="Cros-Aarteil S."/>
            <person name="Calhoun S."/>
            <person name="Haridas S."/>
            <person name="Kuo A."/>
            <person name="Pangilinan J."/>
            <person name="Riley R."/>
            <person name="Labutti K."/>
            <person name="Andreopoulos B."/>
            <person name="Lipzen A."/>
            <person name="Chen C."/>
            <person name="Yanf M."/>
            <person name="Daum C."/>
            <person name="Ng V."/>
            <person name="Clum A."/>
            <person name="Steindorff A."/>
            <person name="Ohm R."/>
            <person name="Martin F."/>
            <person name="Silar P."/>
            <person name="Natvig D."/>
            <person name="Lalanne C."/>
            <person name="Gautier V."/>
            <person name="Ament-Velasquez S.L."/>
            <person name="Kruys A."/>
            <person name="Hutchinson M.I."/>
            <person name="Powell A.J."/>
            <person name="Barry K."/>
            <person name="Miller A.N."/>
            <person name="Grigoriev I.V."/>
            <person name="Debuchy R."/>
            <person name="Gladieux P."/>
            <person name="Thoren M.H."/>
            <person name="Johannesson H."/>
        </authorList>
    </citation>
    <scope>NUCLEOTIDE SEQUENCE</scope>
    <source>
        <strain evidence="1">CBS 626.80</strain>
    </source>
</reference>
<dbReference type="AlphaFoldDB" id="A0AAN6NXU6"/>
<dbReference type="Proteomes" id="UP001303222">
    <property type="component" value="Unassembled WGS sequence"/>
</dbReference>
<proteinExistence type="predicted"/>
<sequence>MYAVYGKPGQARQLFLSAKVRQHGIFLMVNEGRWDFPLANNAALAIYASPWTLSPGDNEDWGSGSGSGTGTASLILGISLMW</sequence>
<keyword evidence="2" id="KW-1185">Reference proteome</keyword>
<protein>
    <submittedName>
        <fullName evidence="1">Uncharacterized protein</fullName>
    </submittedName>
</protein>
<reference evidence="1" key="1">
    <citation type="journal article" date="2023" name="Mol. Phylogenet. Evol.">
        <title>Genome-scale phylogeny and comparative genomics of the fungal order Sordariales.</title>
        <authorList>
            <person name="Hensen N."/>
            <person name="Bonometti L."/>
            <person name="Westerberg I."/>
            <person name="Brannstrom I.O."/>
            <person name="Guillou S."/>
            <person name="Cros-Aarteil S."/>
            <person name="Calhoun S."/>
            <person name="Haridas S."/>
            <person name="Kuo A."/>
            <person name="Mondo S."/>
            <person name="Pangilinan J."/>
            <person name="Riley R."/>
            <person name="LaButti K."/>
            <person name="Andreopoulos B."/>
            <person name="Lipzen A."/>
            <person name="Chen C."/>
            <person name="Yan M."/>
            <person name="Daum C."/>
            <person name="Ng V."/>
            <person name="Clum A."/>
            <person name="Steindorff A."/>
            <person name="Ohm R.A."/>
            <person name="Martin F."/>
            <person name="Silar P."/>
            <person name="Natvig D.O."/>
            <person name="Lalanne C."/>
            <person name="Gautier V."/>
            <person name="Ament-Velasquez S.L."/>
            <person name="Kruys A."/>
            <person name="Hutchinson M.I."/>
            <person name="Powell A.J."/>
            <person name="Barry K."/>
            <person name="Miller A.N."/>
            <person name="Grigoriev I.V."/>
            <person name="Debuchy R."/>
            <person name="Gladieux P."/>
            <person name="Hiltunen Thoren M."/>
            <person name="Johannesson H."/>
        </authorList>
    </citation>
    <scope>NUCLEOTIDE SEQUENCE</scope>
    <source>
        <strain evidence="1">CBS 626.80</strain>
    </source>
</reference>
<accession>A0AAN6NXU6</accession>